<evidence type="ECO:0000313" key="1">
    <source>
        <dbReference type="EMBL" id="KEQ28381.1"/>
    </source>
</evidence>
<dbReference type="EMBL" id="JNFF01000116">
    <property type="protein sequence ID" value="KEQ28381.1"/>
    <property type="molecule type" value="Genomic_DNA"/>
</dbReference>
<gene>
    <name evidence="1" type="ORF">N180_01745</name>
</gene>
<dbReference type="OrthoDB" id="763804at2"/>
<name>A0A081PCF8_9SPHI</name>
<comment type="caution">
    <text evidence="1">The sequence shown here is derived from an EMBL/GenBank/DDBJ whole genome shotgun (WGS) entry which is preliminary data.</text>
</comment>
<proteinExistence type="predicted"/>
<reference evidence="1 2" key="1">
    <citation type="journal article" date="1992" name="Int. J. Syst. Bacteriol.">
        <title>Sphingobacterium antarcticus sp. nov. a Psychrotrophic Bacterium from the Soils of Schirmacher Oasis, Antarctica.</title>
        <authorList>
            <person name="Shivaji S."/>
            <person name="Ray M.K."/>
            <person name="Rao N.S."/>
            <person name="Saiserr L."/>
            <person name="Jagannadham M.V."/>
            <person name="Kumar G.S."/>
            <person name="Reddy G."/>
            <person name="Bhargava P.M."/>
        </authorList>
    </citation>
    <scope>NUCLEOTIDE SEQUENCE [LARGE SCALE GENOMIC DNA]</scope>
    <source>
        <strain evidence="1 2">4BY</strain>
    </source>
</reference>
<keyword evidence="2" id="KW-1185">Reference proteome</keyword>
<sequence>METTVQLALPEDFSTLCTIYQINPATLIQGFINQVFFPCFYSNPTGTDRWATYFFLNFLDVEEDAYEVDRELEEPYLRIFNLRLLQLLDHDEEGTNA</sequence>
<evidence type="ECO:0000313" key="2">
    <source>
        <dbReference type="Proteomes" id="UP000028007"/>
    </source>
</evidence>
<accession>A0A081PCF8</accession>
<protein>
    <submittedName>
        <fullName evidence="1">Uncharacterized protein</fullName>
    </submittedName>
</protein>
<dbReference type="RefSeq" id="WP_074963984.1">
    <property type="nucleotide sequence ID" value="NZ_JNFF01000116.1"/>
</dbReference>
<organism evidence="1 2">
    <name type="scientific">Pedobacter antarcticus 4BY</name>
    <dbReference type="NCBI Taxonomy" id="1358423"/>
    <lineage>
        <taxon>Bacteria</taxon>
        <taxon>Pseudomonadati</taxon>
        <taxon>Bacteroidota</taxon>
        <taxon>Sphingobacteriia</taxon>
        <taxon>Sphingobacteriales</taxon>
        <taxon>Sphingobacteriaceae</taxon>
        <taxon>Pedobacter</taxon>
    </lineage>
</organism>
<dbReference type="AlphaFoldDB" id="A0A081PCF8"/>
<dbReference type="Proteomes" id="UP000028007">
    <property type="component" value="Unassembled WGS sequence"/>
</dbReference>